<comment type="caution">
    <text evidence="1">The sequence shown here is derived from an EMBL/GenBank/DDBJ whole genome shotgun (WGS) entry which is preliminary data.</text>
</comment>
<gene>
    <name evidence="1" type="ORF">FA048_06095</name>
</gene>
<dbReference type="Gene3D" id="2.60.40.10">
    <property type="entry name" value="Immunoglobulins"/>
    <property type="match status" value="1"/>
</dbReference>
<evidence type="ECO:0000313" key="2">
    <source>
        <dbReference type="Proteomes" id="UP000309488"/>
    </source>
</evidence>
<dbReference type="PANTHER" id="PTHR37833:SF1">
    <property type="entry name" value="SIGNAL PEPTIDE PROTEIN"/>
    <property type="match status" value="1"/>
</dbReference>
<dbReference type="AlphaFoldDB" id="A0A4U1CXN9"/>
<organism evidence="1 2">
    <name type="scientific">Pedobacter polaris</name>
    <dbReference type="NCBI Taxonomy" id="2571273"/>
    <lineage>
        <taxon>Bacteria</taxon>
        <taxon>Pseudomonadati</taxon>
        <taxon>Bacteroidota</taxon>
        <taxon>Sphingobacteriia</taxon>
        <taxon>Sphingobacteriales</taxon>
        <taxon>Sphingobacteriaceae</taxon>
        <taxon>Pedobacter</taxon>
    </lineage>
</organism>
<accession>A0A4U1CXN9</accession>
<proteinExistence type="predicted"/>
<dbReference type="InterPro" id="IPR013783">
    <property type="entry name" value="Ig-like_fold"/>
</dbReference>
<name>A0A4U1CXN9_9SPHI</name>
<dbReference type="PANTHER" id="PTHR37833">
    <property type="entry name" value="LIPOPROTEIN-RELATED"/>
    <property type="match status" value="1"/>
</dbReference>
<dbReference type="Proteomes" id="UP000309488">
    <property type="component" value="Unassembled WGS sequence"/>
</dbReference>
<dbReference type="EMBL" id="SWBR01000001">
    <property type="protein sequence ID" value="TKC13180.1"/>
    <property type="molecule type" value="Genomic_DNA"/>
</dbReference>
<keyword evidence="2" id="KW-1185">Reference proteome</keyword>
<dbReference type="RefSeq" id="WP_136839301.1">
    <property type="nucleotide sequence ID" value="NZ_SWBR01000001.1"/>
</dbReference>
<dbReference type="InterPro" id="IPR011467">
    <property type="entry name" value="DUF1573"/>
</dbReference>
<dbReference type="OrthoDB" id="826619at2"/>
<reference evidence="1 2" key="1">
    <citation type="submission" date="2019-04" db="EMBL/GenBank/DDBJ databases">
        <title>Pedobacter sp. RP-3-22 sp. nov., isolated from Arctic soil.</title>
        <authorList>
            <person name="Dahal R.H."/>
            <person name="Kim D.-U."/>
        </authorList>
    </citation>
    <scope>NUCLEOTIDE SEQUENCE [LARGE SCALE GENOMIC DNA]</scope>
    <source>
        <strain evidence="1 2">RP-3-22</strain>
    </source>
</reference>
<sequence length="137" mass="14801">MKKLIFLFTLVLGFIAITAMKIDTEPQFKFVEPNGHDFGKIIQGKPVSVEMKFTNIGDKPLIISSVEPTCGCTIAKFTTTPVLKGKMGSITLTYNAAALGTFNKNVTVKSNATEPSKAVYFKGEVIAESTTTKTSSK</sequence>
<dbReference type="Pfam" id="PF07610">
    <property type="entry name" value="DUF1573"/>
    <property type="match status" value="1"/>
</dbReference>
<evidence type="ECO:0000313" key="1">
    <source>
        <dbReference type="EMBL" id="TKC13180.1"/>
    </source>
</evidence>
<protein>
    <submittedName>
        <fullName evidence="1">DUF1573 domain-containing protein</fullName>
    </submittedName>
</protein>